<evidence type="ECO:0000313" key="1">
    <source>
        <dbReference type="EMBL" id="MBC2652594.1"/>
    </source>
</evidence>
<accession>A0A7X1KCS3</accession>
<keyword evidence="2" id="KW-1185">Reference proteome</keyword>
<protein>
    <submittedName>
        <fullName evidence="1">HAD family hydrolase</fullName>
    </submittedName>
</protein>
<sequence length="214" mass="23753">MSRPDAARPLVISDCDEVLLHMIAPFRAWLDETQGVTFSMKGNDFARSMTWTDTAEPVEPSEIWRLLNLFFCEAMDRQYPIAGAVEAMGALGEVADVVVLTNLGDEHQQRRTAQLLDHGLNLKVYTNLGPKGPALRRILDEYRPSRAVFIDDIAHHHNSAAEHAPELGRLHFCGEPELAPLIACAHSAGHAHARIDAWPQALPWLLGRINGDPE</sequence>
<keyword evidence="1" id="KW-0378">Hydrolase</keyword>
<dbReference type="AlphaFoldDB" id="A0A7X1KCS3"/>
<reference evidence="1 2" key="1">
    <citation type="submission" date="2020-08" db="EMBL/GenBank/DDBJ databases">
        <title>The genome sequence of Novosphingobium flavum 4Y4.</title>
        <authorList>
            <person name="Liu Y."/>
        </authorList>
    </citation>
    <scope>NUCLEOTIDE SEQUENCE [LARGE SCALE GENOMIC DNA]</scope>
    <source>
        <strain evidence="1 2">4Y4</strain>
    </source>
</reference>
<dbReference type="RefSeq" id="WP_185684003.1">
    <property type="nucleotide sequence ID" value="NZ_JACLAU010000022.1"/>
</dbReference>
<evidence type="ECO:0000313" key="2">
    <source>
        <dbReference type="Proteomes" id="UP000520156"/>
    </source>
</evidence>
<proteinExistence type="predicted"/>
<dbReference type="GO" id="GO:0016787">
    <property type="term" value="F:hydrolase activity"/>
    <property type="evidence" value="ECO:0007669"/>
    <property type="project" value="UniProtKB-KW"/>
</dbReference>
<dbReference type="Proteomes" id="UP000520156">
    <property type="component" value="Unassembled WGS sequence"/>
</dbReference>
<organism evidence="1 2">
    <name type="scientific">Novosphingobium aerophilum</name>
    <dbReference type="NCBI Taxonomy" id="2839843"/>
    <lineage>
        <taxon>Bacteria</taxon>
        <taxon>Pseudomonadati</taxon>
        <taxon>Pseudomonadota</taxon>
        <taxon>Alphaproteobacteria</taxon>
        <taxon>Sphingomonadales</taxon>
        <taxon>Sphingomonadaceae</taxon>
        <taxon>Novosphingobium</taxon>
    </lineage>
</organism>
<name>A0A7X1KCS3_9SPHN</name>
<dbReference type="SUPFAM" id="SSF56784">
    <property type="entry name" value="HAD-like"/>
    <property type="match status" value="1"/>
</dbReference>
<dbReference type="EMBL" id="JACLAU010000022">
    <property type="protein sequence ID" value="MBC2652594.1"/>
    <property type="molecule type" value="Genomic_DNA"/>
</dbReference>
<dbReference type="InterPro" id="IPR036412">
    <property type="entry name" value="HAD-like_sf"/>
</dbReference>
<comment type="caution">
    <text evidence="1">The sequence shown here is derived from an EMBL/GenBank/DDBJ whole genome shotgun (WGS) entry which is preliminary data.</text>
</comment>
<gene>
    <name evidence="1" type="ORF">H7F49_12860</name>
</gene>